<sequence length="96" mass="11161">LPRYQDMIKNLKEEEYYIAGYARKSVGEKNDQARVRLLNKVCQSLKERSLVNKVFVSVSYKADDELLTQDNKRNEDLLAKINAEGDMQDKKKNPPL</sequence>
<evidence type="ECO:0000313" key="1">
    <source>
        <dbReference type="EMBL" id="ORE10849.1"/>
    </source>
</evidence>
<organism evidence="1">
    <name type="scientific">Rhizopus microsporus var. microsporus</name>
    <dbReference type="NCBI Taxonomy" id="86635"/>
    <lineage>
        <taxon>Eukaryota</taxon>
        <taxon>Fungi</taxon>
        <taxon>Fungi incertae sedis</taxon>
        <taxon>Mucoromycota</taxon>
        <taxon>Mucoromycotina</taxon>
        <taxon>Mucoromycetes</taxon>
        <taxon>Mucorales</taxon>
        <taxon>Mucorineae</taxon>
        <taxon>Rhizopodaceae</taxon>
        <taxon>Rhizopus</taxon>
    </lineage>
</organism>
<dbReference type="EMBL" id="KV921862">
    <property type="protein sequence ID" value="ORE10849.1"/>
    <property type="molecule type" value="Genomic_DNA"/>
</dbReference>
<dbReference type="Proteomes" id="UP000242414">
    <property type="component" value="Unassembled WGS sequence"/>
</dbReference>
<dbReference type="AlphaFoldDB" id="A0A1X0RFQ7"/>
<dbReference type="OrthoDB" id="2275636at2759"/>
<evidence type="ECO:0008006" key="2">
    <source>
        <dbReference type="Google" id="ProtNLM"/>
    </source>
</evidence>
<proteinExistence type="predicted"/>
<dbReference type="VEuPathDB" id="FungiDB:BCV72DRAFT_198897"/>
<name>A0A1X0RFQ7_RHIZD</name>
<protein>
    <recommendedName>
        <fullName evidence="2">OmpA-like domain-containing protein</fullName>
    </recommendedName>
</protein>
<accession>A0A1X0RFQ7</accession>
<feature type="non-terminal residue" evidence="1">
    <location>
        <position position="1"/>
    </location>
</feature>
<gene>
    <name evidence="1" type="ORF">BCV72DRAFT_198897</name>
</gene>
<reference evidence="1" key="1">
    <citation type="journal article" date="2016" name="Proc. Natl. Acad. Sci. U.S.A.">
        <title>Lipid metabolic changes in an early divergent fungus govern the establishment of a mutualistic symbiosis with endobacteria.</title>
        <authorList>
            <person name="Lastovetsky O.A."/>
            <person name="Gaspar M.L."/>
            <person name="Mondo S.J."/>
            <person name="LaButti K.M."/>
            <person name="Sandor L."/>
            <person name="Grigoriev I.V."/>
            <person name="Henry S.A."/>
            <person name="Pawlowska T.E."/>
        </authorList>
    </citation>
    <scope>NUCLEOTIDE SEQUENCE [LARGE SCALE GENOMIC DNA]</scope>
    <source>
        <strain evidence="1">ATCC 52814</strain>
    </source>
</reference>